<sequence length="63" mass="7173">TYAKAKKTYGGLDKESLVQSRVFSVERWSKSREKCVENGSVVPRVFEGREKTDQMAFNNVVCV</sequence>
<proteinExistence type="predicted"/>
<accession>A0A843V0Z4</accession>
<dbReference type="Proteomes" id="UP000652761">
    <property type="component" value="Unassembled WGS sequence"/>
</dbReference>
<organism evidence="1 2">
    <name type="scientific">Colocasia esculenta</name>
    <name type="common">Wild taro</name>
    <name type="synonym">Arum esculentum</name>
    <dbReference type="NCBI Taxonomy" id="4460"/>
    <lineage>
        <taxon>Eukaryota</taxon>
        <taxon>Viridiplantae</taxon>
        <taxon>Streptophyta</taxon>
        <taxon>Embryophyta</taxon>
        <taxon>Tracheophyta</taxon>
        <taxon>Spermatophyta</taxon>
        <taxon>Magnoliopsida</taxon>
        <taxon>Liliopsida</taxon>
        <taxon>Araceae</taxon>
        <taxon>Aroideae</taxon>
        <taxon>Colocasieae</taxon>
        <taxon>Colocasia</taxon>
    </lineage>
</organism>
<evidence type="ECO:0000313" key="2">
    <source>
        <dbReference type="Proteomes" id="UP000652761"/>
    </source>
</evidence>
<feature type="non-terminal residue" evidence="1">
    <location>
        <position position="63"/>
    </location>
</feature>
<reference evidence="1" key="1">
    <citation type="submission" date="2017-07" db="EMBL/GenBank/DDBJ databases">
        <title>Taro Niue Genome Assembly and Annotation.</title>
        <authorList>
            <person name="Atibalentja N."/>
            <person name="Keating K."/>
            <person name="Fields C.J."/>
        </authorList>
    </citation>
    <scope>NUCLEOTIDE SEQUENCE</scope>
    <source>
        <strain evidence="1">Niue_2</strain>
        <tissue evidence="1">Leaf</tissue>
    </source>
</reference>
<keyword evidence="2" id="KW-1185">Reference proteome</keyword>
<name>A0A843V0Z4_COLES</name>
<comment type="caution">
    <text evidence="1">The sequence shown here is derived from an EMBL/GenBank/DDBJ whole genome shotgun (WGS) entry which is preliminary data.</text>
</comment>
<protein>
    <submittedName>
        <fullName evidence="1">Uncharacterized protein</fullName>
    </submittedName>
</protein>
<gene>
    <name evidence="1" type="ORF">Taro_020057</name>
</gene>
<evidence type="ECO:0000313" key="1">
    <source>
        <dbReference type="EMBL" id="MQL87510.1"/>
    </source>
</evidence>
<dbReference type="EMBL" id="NMUH01000983">
    <property type="protein sequence ID" value="MQL87510.1"/>
    <property type="molecule type" value="Genomic_DNA"/>
</dbReference>
<dbReference type="AlphaFoldDB" id="A0A843V0Z4"/>